<dbReference type="GO" id="GO:0003700">
    <property type="term" value="F:DNA-binding transcription factor activity"/>
    <property type="evidence" value="ECO:0007669"/>
    <property type="project" value="InterPro"/>
</dbReference>
<dbReference type="GO" id="GO:0003677">
    <property type="term" value="F:DNA binding"/>
    <property type="evidence" value="ECO:0007669"/>
    <property type="project" value="InterPro"/>
</dbReference>
<comment type="caution">
    <text evidence="2">The sequence shown here is derived from an EMBL/GenBank/DDBJ whole genome shotgun (WGS) entry which is preliminary data.</text>
</comment>
<organism evidence="2 3">
    <name type="scientific">Zingiber officinale</name>
    <name type="common">Ginger</name>
    <name type="synonym">Amomum zingiber</name>
    <dbReference type="NCBI Taxonomy" id="94328"/>
    <lineage>
        <taxon>Eukaryota</taxon>
        <taxon>Viridiplantae</taxon>
        <taxon>Streptophyta</taxon>
        <taxon>Embryophyta</taxon>
        <taxon>Tracheophyta</taxon>
        <taxon>Spermatophyta</taxon>
        <taxon>Magnoliopsida</taxon>
        <taxon>Liliopsida</taxon>
        <taxon>Zingiberales</taxon>
        <taxon>Zingiberaceae</taxon>
        <taxon>Zingiber</taxon>
    </lineage>
</organism>
<accession>A0A8J5KFP7</accession>
<proteinExistence type="predicted"/>
<dbReference type="Pfam" id="PF02362">
    <property type="entry name" value="B3"/>
    <property type="match status" value="1"/>
</dbReference>
<keyword evidence="3" id="KW-1185">Reference proteome</keyword>
<dbReference type="PANTHER" id="PTHR31140:SF139">
    <property type="entry name" value="B3 DOMAIN-CONTAINING PROTEIN OS02G0455900-RELATED"/>
    <property type="match status" value="1"/>
</dbReference>
<dbReference type="EMBL" id="JACMSC010000017">
    <property type="protein sequence ID" value="KAG6479384.1"/>
    <property type="molecule type" value="Genomic_DNA"/>
</dbReference>
<dbReference type="InterPro" id="IPR044800">
    <property type="entry name" value="LEC2-like"/>
</dbReference>
<evidence type="ECO:0000313" key="2">
    <source>
        <dbReference type="EMBL" id="KAG6479384.1"/>
    </source>
</evidence>
<sequence>MESDTNCRELMFEKVVTPSDVGKLNRLVIPKQQAERHFPAPASAGSETTKGVLLSFEDARTGRAWRFRYSYWGSSQSYVITKGWSRFVKDKNLLAGDTVSFARNHQLFFIDCRRQKRTNNVNCYVNCCDNYRPLIRAFSFSFPPLQPLPWSYLRLPPLPPPAGQVQGINSVGHFYEQVAGGSGRAKRVRLFGVNLDCCSESAGIKETTPAGLRLPAASMIRDKSPQL</sequence>
<evidence type="ECO:0000313" key="3">
    <source>
        <dbReference type="Proteomes" id="UP000734854"/>
    </source>
</evidence>
<evidence type="ECO:0000259" key="1">
    <source>
        <dbReference type="PROSITE" id="PS50863"/>
    </source>
</evidence>
<dbReference type="InterPro" id="IPR003340">
    <property type="entry name" value="B3_DNA-bd"/>
</dbReference>
<name>A0A8J5KFP7_ZINOF</name>
<dbReference type="PANTHER" id="PTHR31140">
    <property type="entry name" value="B3 DOMAIN-CONTAINING TRANSCRIPTION FACTOR ABI3"/>
    <property type="match status" value="1"/>
</dbReference>
<dbReference type="SMART" id="SM01019">
    <property type="entry name" value="B3"/>
    <property type="match status" value="1"/>
</dbReference>
<dbReference type="PROSITE" id="PS50863">
    <property type="entry name" value="B3"/>
    <property type="match status" value="1"/>
</dbReference>
<gene>
    <name evidence="2" type="ORF">ZIOFF_062847</name>
</gene>
<dbReference type="OrthoDB" id="2020802at2759"/>
<protein>
    <recommendedName>
        <fullName evidence="1">TF-B3 domain-containing protein</fullName>
    </recommendedName>
</protein>
<dbReference type="Proteomes" id="UP000734854">
    <property type="component" value="Unassembled WGS sequence"/>
</dbReference>
<feature type="domain" description="TF-B3" evidence="1">
    <location>
        <begin position="12"/>
        <end position="116"/>
    </location>
</feature>
<reference evidence="2 3" key="1">
    <citation type="submission" date="2020-08" db="EMBL/GenBank/DDBJ databases">
        <title>Plant Genome Project.</title>
        <authorList>
            <person name="Zhang R.-G."/>
        </authorList>
    </citation>
    <scope>NUCLEOTIDE SEQUENCE [LARGE SCALE GENOMIC DNA]</scope>
    <source>
        <tissue evidence="2">Rhizome</tissue>
    </source>
</reference>
<dbReference type="AlphaFoldDB" id="A0A8J5KFP7"/>
<dbReference type="CDD" id="cd10017">
    <property type="entry name" value="B3_DNA"/>
    <property type="match status" value="1"/>
</dbReference>